<dbReference type="InterPro" id="IPR049383">
    <property type="entry name" value="UbiD-like_N"/>
</dbReference>
<dbReference type="PANTHER" id="PTHR30108:SF17">
    <property type="entry name" value="FERULIC ACID DECARBOXYLASE 1"/>
    <property type="match status" value="1"/>
</dbReference>
<protein>
    <recommendedName>
        <fullName evidence="6">UbiD family decarboxylase</fullName>
    </recommendedName>
</protein>
<reference evidence="4" key="1">
    <citation type="submission" date="2022-07" db="EMBL/GenBank/DDBJ databases">
        <title>Fungi with potential for degradation of polypropylene.</title>
        <authorList>
            <person name="Gostincar C."/>
        </authorList>
    </citation>
    <scope>NUCLEOTIDE SEQUENCE</scope>
    <source>
        <strain evidence="4">EXF-13308</strain>
    </source>
</reference>
<dbReference type="Gene3D" id="3.40.1670.10">
    <property type="entry name" value="UbiD C-terminal domain-like"/>
    <property type="match status" value="1"/>
</dbReference>
<sequence>MSSQGSTSDLPKHDLRTFLALLNENRELLKVDEQVDWDLEIGAVARRLCDRETNGVPSPAVLFENVKDYPGGRFFCNTLASYRRYALALGLPIDTPISEIIATYSKRINTPIKPVEVKEAPCKENIIHEQEVDLLKMFATPKWHAEDGHRYIGTYHAIVVKDPDGPWVNWSLQRLGIHDEKSTGMLISYNSHAGKIYSKYEAIGKPMPVAVAIGLHPIDCIVASSGFPDQVNEVDMAGALRGAPIELVKCETNDLLVPAGAEIILEGVVLPGERRKEGPLGEYTGYYSDKPSPKPVLHVKCITHRTRPIHQGSLEGVPIVDDHLMSSVAQSGLCLNLLRDVLRIPGVKSVYFPPSATGWHLCIVSADRKGSPGLPVRITSAIWGSKFAATQNMAGWVIVVDEDIDVTNMNQVIWSMISRCDPERGIQITRRRSAHLLLPAVSTDVRTKQRAPSSSVMIDAGFPEEWYVADPDSIQPVVNWDNLPGELKESASGIVDRSLQKFRDN</sequence>
<dbReference type="PANTHER" id="PTHR30108">
    <property type="entry name" value="3-OCTAPRENYL-4-HYDROXYBENZOATE CARBOXY-LYASE-RELATED"/>
    <property type="match status" value="1"/>
</dbReference>
<dbReference type="GO" id="GO:0033494">
    <property type="term" value="P:ferulate metabolic process"/>
    <property type="evidence" value="ECO:0007669"/>
    <property type="project" value="TreeGrafter"/>
</dbReference>
<dbReference type="InterPro" id="IPR048304">
    <property type="entry name" value="UbiD_Rift_dom"/>
</dbReference>
<dbReference type="Pfam" id="PF20696">
    <property type="entry name" value="UbiD_C"/>
    <property type="match status" value="1"/>
</dbReference>
<dbReference type="GO" id="GO:0005737">
    <property type="term" value="C:cytoplasm"/>
    <property type="evidence" value="ECO:0007669"/>
    <property type="project" value="TreeGrafter"/>
</dbReference>
<evidence type="ECO:0000313" key="4">
    <source>
        <dbReference type="EMBL" id="KAJ9149421.1"/>
    </source>
</evidence>
<dbReference type="SUPFAM" id="SSF143968">
    <property type="entry name" value="UbiD C-terminal domain-like"/>
    <property type="match status" value="1"/>
</dbReference>
<dbReference type="GO" id="GO:0046281">
    <property type="term" value="P:cinnamic acid catabolic process"/>
    <property type="evidence" value="ECO:0007669"/>
    <property type="project" value="TreeGrafter"/>
</dbReference>
<dbReference type="Pfam" id="PF01977">
    <property type="entry name" value="UbiD"/>
    <property type="match status" value="1"/>
</dbReference>
<keyword evidence="5" id="KW-1185">Reference proteome</keyword>
<dbReference type="InterPro" id="IPR049381">
    <property type="entry name" value="UbiD-like_C"/>
</dbReference>
<feature type="domain" description="3-octaprenyl-4-hydroxybenzoate carboxy-lyase-like N-terminal" evidence="2">
    <location>
        <begin position="19"/>
        <end position="102"/>
    </location>
</feature>
<dbReference type="EMBL" id="JANBVO010000010">
    <property type="protein sequence ID" value="KAJ9149421.1"/>
    <property type="molecule type" value="Genomic_DNA"/>
</dbReference>
<gene>
    <name evidence="4" type="ORF">NKR23_g4380</name>
</gene>
<dbReference type="Pfam" id="PF20695">
    <property type="entry name" value="UbiD_N"/>
    <property type="match status" value="1"/>
</dbReference>
<evidence type="ECO:0008006" key="6">
    <source>
        <dbReference type="Google" id="ProtNLM"/>
    </source>
</evidence>
<dbReference type="SUPFAM" id="SSF50475">
    <property type="entry name" value="FMN-binding split barrel"/>
    <property type="match status" value="1"/>
</dbReference>
<feature type="domain" description="3-octaprenyl-4-hydroxybenzoate carboxy-lyase-like C-terminal" evidence="3">
    <location>
        <begin position="325"/>
        <end position="459"/>
    </location>
</feature>
<feature type="domain" description="3-octaprenyl-4-hydroxybenzoate carboxy-lyase-like Rift-related" evidence="1">
    <location>
        <begin position="115"/>
        <end position="316"/>
    </location>
</feature>
<dbReference type="GO" id="GO:0016831">
    <property type="term" value="F:carboxy-lyase activity"/>
    <property type="evidence" value="ECO:0007669"/>
    <property type="project" value="InterPro"/>
</dbReference>
<evidence type="ECO:0000259" key="1">
    <source>
        <dbReference type="Pfam" id="PF01977"/>
    </source>
</evidence>
<proteinExistence type="predicted"/>
<dbReference type="Proteomes" id="UP001174694">
    <property type="component" value="Unassembled WGS sequence"/>
</dbReference>
<name>A0AA38RJF8_9PEZI</name>
<accession>A0AA38RJF8</accession>
<evidence type="ECO:0000259" key="2">
    <source>
        <dbReference type="Pfam" id="PF20695"/>
    </source>
</evidence>
<evidence type="ECO:0000259" key="3">
    <source>
        <dbReference type="Pfam" id="PF20696"/>
    </source>
</evidence>
<organism evidence="4 5">
    <name type="scientific">Pleurostoma richardsiae</name>
    <dbReference type="NCBI Taxonomy" id="41990"/>
    <lineage>
        <taxon>Eukaryota</taxon>
        <taxon>Fungi</taxon>
        <taxon>Dikarya</taxon>
        <taxon>Ascomycota</taxon>
        <taxon>Pezizomycotina</taxon>
        <taxon>Sordariomycetes</taxon>
        <taxon>Sordariomycetidae</taxon>
        <taxon>Calosphaeriales</taxon>
        <taxon>Pleurostomataceae</taxon>
        <taxon>Pleurostoma</taxon>
    </lineage>
</organism>
<dbReference type="InterPro" id="IPR002830">
    <property type="entry name" value="UbiD"/>
</dbReference>
<evidence type="ECO:0000313" key="5">
    <source>
        <dbReference type="Proteomes" id="UP001174694"/>
    </source>
</evidence>
<comment type="caution">
    <text evidence="4">The sequence shown here is derived from an EMBL/GenBank/DDBJ whole genome shotgun (WGS) entry which is preliminary data.</text>
</comment>
<dbReference type="NCBIfam" id="TIGR00148">
    <property type="entry name" value="UbiD family decarboxylase"/>
    <property type="match status" value="1"/>
</dbReference>
<dbReference type="AlphaFoldDB" id="A0AA38RJF8"/>